<dbReference type="EMBL" id="JOWA01000086">
    <property type="protein sequence ID" value="KEZ45061.1"/>
    <property type="molecule type" value="Genomic_DNA"/>
</dbReference>
<dbReference type="GeneID" id="27721556"/>
<dbReference type="RefSeq" id="XP_016644860.1">
    <property type="nucleotide sequence ID" value="XM_016785484.1"/>
</dbReference>
<dbReference type="OrthoDB" id="2336871at2759"/>
<keyword evidence="3" id="KW-1185">Reference proteome</keyword>
<sequence>MASRFNGEGGIDSPVAPRQSETTCLASDALQSASASTGQEEGTPGALLGQVDSEVDGANFINFCAGQELTNGRQVATGSCNGIPMGKIPAAANMIGSIIVHPQPGDKLPANENFNISIQTLHLRAGFQANPSSSYYAAPQNLDENGDVIGHCHVTIQDIGSLRATKAPDPLDFAYFTVVNNEGNGDGLLQTAVIGGLPAGAYRICTMIVSRNHQPVIMPVGQRGAQDDCTRFLVIEE</sequence>
<dbReference type="HOGENOM" id="CLU_029378_3_1_1"/>
<dbReference type="Proteomes" id="UP000028545">
    <property type="component" value="Unassembled WGS sequence"/>
</dbReference>
<feature type="region of interest" description="Disordered" evidence="1">
    <location>
        <begin position="1"/>
        <end position="48"/>
    </location>
</feature>
<dbReference type="KEGG" id="sapo:SAPIO_CDS2484"/>
<name>A0A084GCJ9_PSEDA</name>
<organism evidence="2 3">
    <name type="scientific">Pseudallescheria apiosperma</name>
    <name type="common">Scedosporium apiospermum</name>
    <dbReference type="NCBI Taxonomy" id="563466"/>
    <lineage>
        <taxon>Eukaryota</taxon>
        <taxon>Fungi</taxon>
        <taxon>Dikarya</taxon>
        <taxon>Ascomycota</taxon>
        <taxon>Pezizomycotina</taxon>
        <taxon>Sordariomycetes</taxon>
        <taxon>Hypocreomycetidae</taxon>
        <taxon>Microascales</taxon>
        <taxon>Microascaceae</taxon>
        <taxon>Scedosporium</taxon>
    </lineage>
</organism>
<dbReference type="InterPro" id="IPR053216">
    <property type="entry name" value="Appressorial_penetr-assoc"/>
</dbReference>
<dbReference type="VEuPathDB" id="FungiDB:SAPIO_CDS2484"/>
<gene>
    <name evidence="2" type="ORF">SAPIO_CDS2484</name>
</gene>
<accession>A0A084GCJ9</accession>
<reference evidence="2 3" key="1">
    <citation type="journal article" date="2014" name="Genome Announc.">
        <title>Draft genome sequence of the pathogenic fungus Scedosporium apiospermum.</title>
        <authorList>
            <person name="Vandeputte P."/>
            <person name="Ghamrawi S."/>
            <person name="Rechenmann M."/>
            <person name="Iltis A."/>
            <person name="Giraud S."/>
            <person name="Fleury M."/>
            <person name="Thornton C."/>
            <person name="Delhaes L."/>
            <person name="Meyer W."/>
            <person name="Papon N."/>
            <person name="Bouchara J.P."/>
        </authorList>
    </citation>
    <scope>NUCLEOTIDE SEQUENCE [LARGE SCALE GENOMIC DNA]</scope>
    <source>
        <strain evidence="2 3">IHEM 14462</strain>
    </source>
</reference>
<proteinExistence type="predicted"/>
<dbReference type="OMA" id="RVCTMVA"/>
<dbReference type="PANTHER" id="PTHR34587">
    <property type="entry name" value="VWFA DOMAIN-CONTAINING PROTEIN"/>
    <property type="match status" value="1"/>
</dbReference>
<evidence type="ECO:0000313" key="3">
    <source>
        <dbReference type="Proteomes" id="UP000028545"/>
    </source>
</evidence>
<dbReference type="PANTHER" id="PTHR34587:SF2">
    <property type="entry name" value="G-PROTEIN COUPLED RECEPTORS FAMILY 1 PROFILE DOMAIN-CONTAINING PROTEIN"/>
    <property type="match status" value="1"/>
</dbReference>
<dbReference type="AlphaFoldDB" id="A0A084GCJ9"/>
<comment type="caution">
    <text evidence="2">The sequence shown here is derived from an EMBL/GenBank/DDBJ whole genome shotgun (WGS) entry which is preliminary data.</text>
</comment>
<evidence type="ECO:0000313" key="2">
    <source>
        <dbReference type="EMBL" id="KEZ45061.1"/>
    </source>
</evidence>
<evidence type="ECO:0000256" key="1">
    <source>
        <dbReference type="SAM" id="MobiDB-lite"/>
    </source>
</evidence>
<feature type="compositionally biased region" description="Low complexity" evidence="1">
    <location>
        <begin position="25"/>
        <end position="36"/>
    </location>
</feature>
<protein>
    <submittedName>
        <fullName evidence="2">Uncharacterized protein</fullName>
    </submittedName>
</protein>